<sequence>MKLLSRDTCIVQPLLPDSHSTTKRARTPETPEPKLNHKLINPTASILNAFLICSEYLMSPLDRLSSVFSSGLTISNFLIPKANVRALNNR</sequence>
<reference evidence="2" key="2">
    <citation type="submission" date="2020-06" db="EMBL/GenBank/DDBJ databases">
        <title>Helianthus annuus Genome sequencing and assembly Release 2.</title>
        <authorList>
            <person name="Gouzy J."/>
            <person name="Langlade N."/>
            <person name="Munos S."/>
        </authorList>
    </citation>
    <scope>NUCLEOTIDE SEQUENCE</scope>
    <source>
        <tissue evidence="2">Leaves</tissue>
    </source>
</reference>
<evidence type="ECO:0000313" key="3">
    <source>
        <dbReference type="Proteomes" id="UP000215914"/>
    </source>
</evidence>
<feature type="region of interest" description="Disordered" evidence="1">
    <location>
        <begin position="14"/>
        <end position="37"/>
    </location>
</feature>
<keyword evidence="3" id="KW-1185">Reference proteome</keyword>
<gene>
    <name evidence="2" type="ORF">HanXRQr2_Chr13g0597701</name>
</gene>
<dbReference type="Gramene" id="mRNA:HanXRQr2_Chr13g0597701">
    <property type="protein sequence ID" value="mRNA:HanXRQr2_Chr13g0597701"/>
    <property type="gene ID" value="HanXRQr2_Chr13g0597701"/>
</dbReference>
<name>A0A9K3EI99_HELAN</name>
<accession>A0A9K3EI99</accession>
<organism evidence="2 3">
    <name type="scientific">Helianthus annuus</name>
    <name type="common">Common sunflower</name>
    <dbReference type="NCBI Taxonomy" id="4232"/>
    <lineage>
        <taxon>Eukaryota</taxon>
        <taxon>Viridiplantae</taxon>
        <taxon>Streptophyta</taxon>
        <taxon>Embryophyta</taxon>
        <taxon>Tracheophyta</taxon>
        <taxon>Spermatophyta</taxon>
        <taxon>Magnoliopsida</taxon>
        <taxon>eudicotyledons</taxon>
        <taxon>Gunneridae</taxon>
        <taxon>Pentapetalae</taxon>
        <taxon>asterids</taxon>
        <taxon>campanulids</taxon>
        <taxon>Asterales</taxon>
        <taxon>Asteraceae</taxon>
        <taxon>Asteroideae</taxon>
        <taxon>Heliantheae alliance</taxon>
        <taxon>Heliantheae</taxon>
        <taxon>Helianthus</taxon>
    </lineage>
</organism>
<evidence type="ECO:0000313" key="2">
    <source>
        <dbReference type="EMBL" id="KAF5774211.1"/>
    </source>
</evidence>
<reference evidence="2" key="1">
    <citation type="journal article" date="2017" name="Nature">
        <title>The sunflower genome provides insights into oil metabolism, flowering and Asterid evolution.</title>
        <authorList>
            <person name="Badouin H."/>
            <person name="Gouzy J."/>
            <person name="Grassa C.J."/>
            <person name="Murat F."/>
            <person name="Staton S.E."/>
            <person name="Cottret L."/>
            <person name="Lelandais-Briere C."/>
            <person name="Owens G.L."/>
            <person name="Carrere S."/>
            <person name="Mayjonade B."/>
            <person name="Legrand L."/>
            <person name="Gill N."/>
            <person name="Kane N.C."/>
            <person name="Bowers J.E."/>
            <person name="Hubner S."/>
            <person name="Bellec A."/>
            <person name="Berard A."/>
            <person name="Berges H."/>
            <person name="Blanchet N."/>
            <person name="Boniface M.C."/>
            <person name="Brunel D."/>
            <person name="Catrice O."/>
            <person name="Chaidir N."/>
            <person name="Claudel C."/>
            <person name="Donnadieu C."/>
            <person name="Faraut T."/>
            <person name="Fievet G."/>
            <person name="Helmstetter N."/>
            <person name="King M."/>
            <person name="Knapp S.J."/>
            <person name="Lai Z."/>
            <person name="Le Paslier M.C."/>
            <person name="Lippi Y."/>
            <person name="Lorenzon L."/>
            <person name="Mandel J.R."/>
            <person name="Marage G."/>
            <person name="Marchand G."/>
            <person name="Marquand E."/>
            <person name="Bret-Mestries E."/>
            <person name="Morien E."/>
            <person name="Nambeesan S."/>
            <person name="Nguyen T."/>
            <person name="Pegot-Espagnet P."/>
            <person name="Pouilly N."/>
            <person name="Raftis F."/>
            <person name="Sallet E."/>
            <person name="Schiex T."/>
            <person name="Thomas J."/>
            <person name="Vandecasteele C."/>
            <person name="Vares D."/>
            <person name="Vear F."/>
            <person name="Vautrin S."/>
            <person name="Crespi M."/>
            <person name="Mangin B."/>
            <person name="Burke J.M."/>
            <person name="Salse J."/>
            <person name="Munos S."/>
            <person name="Vincourt P."/>
            <person name="Rieseberg L.H."/>
            <person name="Langlade N.B."/>
        </authorList>
    </citation>
    <scope>NUCLEOTIDE SEQUENCE</scope>
    <source>
        <tissue evidence="2">Leaves</tissue>
    </source>
</reference>
<dbReference type="EMBL" id="MNCJ02000328">
    <property type="protein sequence ID" value="KAF5774211.1"/>
    <property type="molecule type" value="Genomic_DNA"/>
</dbReference>
<proteinExistence type="predicted"/>
<evidence type="ECO:0000256" key="1">
    <source>
        <dbReference type="SAM" id="MobiDB-lite"/>
    </source>
</evidence>
<protein>
    <submittedName>
        <fullName evidence="2">Uncharacterized protein</fullName>
    </submittedName>
</protein>
<dbReference type="Proteomes" id="UP000215914">
    <property type="component" value="Unassembled WGS sequence"/>
</dbReference>
<comment type="caution">
    <text evidence="2">The sequence shown here is derived from an EMBL/GenBank/DDBJ whole genome shotgun (WGS) entry which is preliminary data.</text>
</comment>
<feature type="compositionally biased region" description="Basic and acidic residues" evidence="1">
    <location>
        <begin position="26"/>
        <end position="35"/>
    </location>
</feature>
<dbReference type="AlphaFoldDB" id="A0A9K3EI99"/>